<dbReference type="InterPro" id="IPR029058">
    <property type="entry name" value="AB_hydrolase_fold"/>
</dbReference>
<evidence type="ECO:0000313" key="7">
    <source>
        <dbReference type="Proteomes" id="UP000191518"/>
    </source>
</evidence>
<keyword evidence="3" id="KW-0442">Lipid degradation</keyword>
<dbReference type="EMBL" id="MDYP01000093">
    <property type="protein sequence ID" value="OQD96244.1"/>
    <property type="molecule type" value="Genomic_DNA"/>
</dbReference>
<evidence type="ECO:0000256" key="3">
    <source>
        <dbReference type="ARBA" id="ARBA00022963"/>
    </source>
</evidence>
<dbReference type="GO" id="GO:0017000">
    <property type="term" value="P:antibiotic biosynthetic process"/>
    <property type="evidence" value="ECO:0007669"/>
    <property type="project" value="UniProtKB-ARBA"/>
</dbReference>
<keyword evidence="5" id="KW-0732">Signal</keyword>
<dbReference type="SUPFAM" id="SSF53474">
    <property type="entry name" value="alpha/beta-Hydrolases"/>
    <property type="match status" value="1"/>
</dbReference>
<name>A0A1V6R475_9EURO</name>
<sequence length="374" mass="40857">MFYTLRLLPIVAMSVSAVVIPSPPGQYDVFYNTAKMIEKTRVDPFDPHHGPRSVMTSVFAPTNCNVDLETIDYLPPATAKYYSNLYSAYGLPNGSLQSLSFQACPEPPKGHHLHFPVVIFSPALGTTRLFYNVIAQAVASVGYIVVSIDHPYDTEFLEFPDGSVVTAENITDDQVPLDVTTRARDVSFVLDQLSRKAGVTALLPGTEAAGLRTQEVAMYGHSVGGAATAAAMLLDSRIIAGANLDGSMFGPVVQKGLKGPFLLFGHESKTQTTDPTWKETWSNLRGWKLELEMANAQHYTFSDLSYLLKLLALPVERVPAIQMMVGTLDGFKGFEIIHRTLVAFLGFGLRQTSDSPINEAISKYSEVSVFAHSE</sequence>
<gene>
    <name evidence="6" type="ORF">PENVUL_c093G05701</name>
</gene>
<evidence type="ECO:0000313" key="6">
    <source>
        <dbReference type="EMBL" id="OQD96244.1"/>
    </source>
</evidence>
<dbReference type="GO" id="GO:0016042">
    <property type="term" value="P:lipid catabolic process"/>
    <property type="evidence" value="ECO:0007669"/>
    <property type="project" value="UniProtKB-KW"/>
</dbReference>
<dbReference type="STRING" id="29845.A0A1V6R475"/>
<comment type="caution">
    <text evidence="6">The sequence shown here is derived from an EMBL/GenBank/DDBJ whole genome shotgun (WGS) entry which is preliminary data.</text>
</comment>
<evidence type="ECO:0000256" key="1">
    <source>
        <dbReference type="ARBA" id="ARBA00013201"/>
    </source>
</evidence>
<dbReference type="Proteomes" id="UP000191518">
    <property type="component" value="Unassembled WGS sequence"/>
</dbReference>
<organism evidence="6 7">
    <name type="scientific">Penicillium vulpinum</name>
    <dbReference type="NCBI Taxonomy" id="29845"/>
    <lineage>
        <taxon>Eukaryota</taxon>
        <taxon>Fungi</taxon>
        <taxon>Dikarya</taxon>
        <taxon>Ascomycota</taxon>
        <taxon>Pezizomycotina</taxon>
        <taxon>Eurotiomycetes</taxon>
        <taxon>Eurotiomycetidae</taxon>
        <taxon>Eurotiales</taxon>
        <taxon>Aspergillaceae</taxon>
        <taxon>Penicillium</taxon>
    </lineage>
</organism>
<dbReference type="GO" id="GO:0003847">
    <property type="term" value="F:1-alkyl-2-acetylglycerophosphocholine esterase activity"/>
    <property type="evidence" value="ECO:0007669"/>
    <property type="project" value="UniProtKB-EC"/>
</dbReference>
<keyword evidence="4" id="KW-0443">Lipid metabolism</keyword>
<evidence type="ECO:0000256" key="2">
    <source>
        <dbReference type="ARBA" id="ARBA00022801"/>
    </source>
</evidence>
<dbReference type="PANTHER" id="PTHR10272">
    <property type="entry name" value="PLATELET-ACTIVATING FACTOR ACETYLHYDROLASE"/>
    <property type="match status" value="1"/>
</dbReference>
<dbReference type="PANTHER" id="PTHR10272:SF14">
    <property type="entry name" value="PAF ACETYLHYDROLASE FAMILY PROTEIN"/>
    <property type="match status" value="1"/>
</dbReference>
<dbReference type="AlphaFoldDB" id="A0A1V6R475"/>
<dbReference type="EC" id="3.1.1.47" evidence="1"/>
<evidence type="ECO:0000256" key="5">
    <source>
        <dbReference type="SAM" id="SignalP"/>
    </source>
</evidence>
<feature type="signal peptide" evidence="5">
    <location>
        <begin position="1"/>
        <end position="17"/>
    </location>
</feature>
<dbReference type="Gene3D" id="3.40.50.1820">
    <property type="entry name" value="alpha/beta hydrolase"/>
    <property type="match status" value="1"/>
</dbReference>
<protein>
    <recommendedName>
        <fullName evidence="1">1-alkyl-2-acetylglycerophosphocholine esterase</fullName>
        <ecNumber evidence="1">3.1.1.47</ecNumber>
    </recommendedName>
</protein>
<feature type="chain" id="PRO_5012325210" description="1-alkyl-2-acetylglycerophosphocholine esterase" evidence="5">
    <location>
        <begin position="18"/>
        <end position="374"/>
    </location>
</feature>
<dbReference type="Pfam" id="PF03403">
    <property type="entry name" value="PAF-AH_p_II"/>
    <property type="match status" value="1"/>
</dbReference>
<proteinExistence type="predicted"/>
<evidence type="ECO:0000256" key="4">
    <source>
        <dbReference type="ARBA" id="ARBA00023098"/>
    </source>
</evidence>
<keyword evidence="7" id="KW-1185">Reference proteome</keyword>
<keyword evidence="2" id="KW-0378">Hydrolase</keyword>
<accession>A0A1V6R475</accession>
<dbReference type="GO" id="GO:0072330">
    <property type="term" value="P:monocarboxylic acid biosynthetic process"/>
    <property type="evidence" value="ECO:0007669"/>
    <property type="project" value="UniProtKB-ARBA"/>
</dbReference>
<reference evidence="7" key="1">
    <citation type="journal article" date="2017" name="Nat. Microbiol.">
        <title>Global analysis of biosynthetic gene clusters reveals vast potential of secondary metabolite production in Penicillium species.</title>
        <authorList>
            <person name="Nielsen J.C."/>
            <person name="Grijseels S."/>
            <person name="Prigent S."/>
            <person name="Ji B."/>
            <person name="Dainat J."/>
            <person name="Nielsen K.F."/>
            <person name="Frisvad J.C."/>
            <person name="Workman M."/>
            <person name="Nielsen J."/>
        </authorList>
    </citation>
    <scope>NUCLEOTIDE SEQUENCE [LARGE SCALE GENOMIC DNA]</scope>
    <source>
        <strain evidence="7">IBT 29486</strain>
    </source>
</reference>